<keyword evidence="1" id="KW-1133">Transmembrane helix</keyword>
<proteinExistence type="predicted"/>
<dbReference type="Proteomes" id="UP001206692">
    <property type="component" value="Unassembled WGS sequence"/>
</dbReference>
<evidence type="ECO:0000313" key="2">
    <source>
        <dbReference type="EMBL" id="MCQ5341713.1"/>
    </source>
</evidence>
<keyword evidence="1" id="KW-0472">Membrane</keyword>
<protein>
    <recommendedName>
        <fullName evidence="4">ECF transporter S component</fullName>
    </recommendedName>
</protein>
<accession>A0ABT1SPD8</accession>
<evidence type="ECO:0000313" key="3">
    <source>
        <dbReference type="Proteomes" id="UP001206692"/>
    </source>
</evidence>
<feature type="transmembrane region" description="Helical" evidence="1">
    <location>
        <begin position="107"/>
        <end position="126"/>
    </location>
</feature>
<feature type="transmembrane region" description="Helical" evidence="1">
    <location>
        <begin position="138"/>
        <end position="159"/>
    </location>
</feature>
<reference evidence="2 3" key="1">
    <citation type="submission" date="2022-06" db="EMBL/GenBank/DDBJ databases">
        <title>Isolation of gut microbiota from human fecal samples.</title>
        <authorList>
            <person name="Pamer E.G."/>
            <person name="Barat B."/>
            <person name="Waligurski E."/>
            <person name="Medina S."/>
            <person name="Paddock L."/>
            <person name="Mostad J."/>
        </authorList>
    </citation>
    <scope>NUCLEOTIDE SEQUENCE [LARGE SCALE GENOMIC DNA]</scope>
    <source>
        <strain evidence="2 3">DFI.1.1</strain>
    </source>
</reference>
<evidence type="ECO:0000256" key="1">
    <source>
        <dbReference type="SAM" id="Phobius"/>
    </source>
</evidence>
<gene>
    <name evidence="2" type="ORF">NE675_01500</name>
</gene>
<dbReference type="RefSeq" id="WP_062412975.1">
    <property type="nucleotide sequence ID" value="NZ_JAJCIO010000001.1"/>
</dbReference>
<comment type="caution">
    <text evidence="2">The sequence shown here is derived from an EMBL/GenBank/DDBJ whole genome shotgun (WGS) entry which is preliminary data.</text>
</comment>
<organism evidence="2 3">
    <name type="scientific">Megasphaera massiliensis</name>
    <dbReference type="NCBI Taxonomy" id="1232428"/>
    <lineage>
        <taxon>Bacteria</taxon>
        <taxon>Bacillati</taxon>
        <taxon>Bacillota</taxon>
        <taxon>Negativicutes</taxon>
        <taxon>Veillonellales</taxon>
        <taxon>Veillonellaceae</taxon>
        <taxon>Megasphaera</taxon>
    </lineage>
</organism>
<dbReference type="Gene3D" id="1.10.1760.20">
    <property type="match status" value="1"/>
</dbReference>
<name>A0ABT1SPD8_9FIRM</name>
<sequence length="170" mass="18556">MTDDTQKVTRTGLILAATLILQGLRLVIPIPPQISLFLIGSLVNACLITAVLAVDRRAGFVVAACTPIFAWLEGMLPFVLFVFPVAIGNGVYVYCAWRWQKHGLPALLVGALAKAATLYALFYLLFAGIEFPPAMRHLLLTAMSWPQIITGVIGALLGLELSRYLSHRHE</sequence>
<feature type="transmembrane region" description="Helical" evidence="1">
    <location>
        <begin position="61"/>
        <end position="87"/>
    </location>
</feature>
<keyword evidence="3" id="KW-1185">Reference proteome</keyword>
<feature type="transmembrane region" description="Helical" evidence="1">
    <location>
        <begin position="34"/>
        <end position="54"/>
    </location>
</feature>
<dbReference type="EMBL" id="JANGEW010000001">
    <property type="protein sequence ID" value="MCQ5341713.1"/>
    <property type="molecule type" value="Genomic_DNA"/>
</dbReference>
<keyword evidence="1" id="KW-0812">Transmembrane</keyword>
<evidence type="ECO:0008006" key="4">
    <source>
        <dbReference type="Google" id="ProtNLM"/>
    </source>
</evidence>